<comment type="caution">
    <text evidence="1">The sequence shown here is derived from an EMBL/GenBank/DDBJ whole genome shotgun (WGS) entry which is preliminary data.</text>
</comment>
<accession>A0ACB0M318</accession>
<reference evidence="1" key="1">
    <citation type="submission" date="2023-10" db="EMBL/GenBank/DDBJ databases">
        <authorList>
            <person name="Rodriguez Cubillos JULIANA M."/>
            <person name="De Vega J."/>
        </authorList>
    </citation>
    <scope>NUCLEOTIDE SEQUENCE</scope>
</reference>
<evidence type="ECO:0000313" key="1">
    <source>
        <dbReference type="EMBL" id="CAJ2675029.1"/>
    </source>
</evidence>
<proteinExistence type="predicted"/>
<dbReference type="EMBL" id="CASHSV030000716">
    <property type="protein sequence ID" value="CAJ2675029.1"/>
    <property type="molecule type" value="Genomic_DNA"/>
</dbReference>
<keyword evidence="2" id="KW-1185">Reference proteome</keyword>
<protein>
    <submittedName>
        <fullName evidence="1">Uncharacterized protein</fullName>
    </submittedName>
</protein>
<sequence>MSKEELMFLVLQHFQEEGLMETAQTFGRETGLYFDCKYLEEMVLNGKWDEAEKYLSGFMKLEDSKFSIKIYFELRKQKYLEALDSNDRGKALEILMKDLKVFSQENEEVFKDMTQLLTLNNIREHKSLSTYQDAISGRKNVMNEIREIIEKHPMLDGKLKFPAIQSQSLKHLLVERLNLQHQITVPAAPEQGIFMNHVNVHHSRPSTSASINQDLNNAGVPNESICSKTLEDIKSEFIEKSVKVSKGIVHISSPSQCQMLLLPKHSERGKIARLAYTFAGNGIIALTSNGAHPLWVWPNAGNDLASTQVCPQLWHPKSNLEFMRNDLKHANVEDLVSCFAISKRDTYLISTSGGMTTLFNMVTFKALTTILQPPPMATYLAFYPEDNNKIVVGLDDCSIIIFNIHENDQPKIKLEGHSKRVTSFAFSNTLNLLVSADASAQIIVWNSRSWEKLRDRNLQMKNVTQILSETQIQFHPDQQKFLVAHNILLGIYEATELKCVSQWDPKFATVINQATFSSNGQMVYASFGDGTLAIFDASNFQMHYMIHPSIYLSSISSLKIYPTAIAAHPQKPNQFAAGFTDGSVYVFEPKEPPSGNWIMPQV</sequence>
<evidence type="ECO:0000313" key="2">
    <source>
        <dbReference type="Proteomes" id="UP001177021"/>
    </source>
</evidence>
<name>A0ACB0M318_TRIPR</name>
<organism evidence="1 2">
    <name type="scientific">Trifolium pratense</name>
    <name type="common">Red clover</name>
    <dbReference type="NCBI Taxonomy" id="57577"/>
    <lineage>
        <taxon>Eukaryota</taxon>
        <taxon>Viridiplantae</taxon>
        <taxon>Streptophyta</taxon>
        <taxon>Embryophyta</taxon>
        <taxon>Tracheophyta</taxon>
        <taxon>Spermatophyta</taxon>
        <taxon>Magnoliopsida</taxon>
        <taxon>eudicotyledons</taxon>
        <taxon>Gunneridae</taxon>
        <taxon>Pentapetalae</taxon>
        <taxon>rosids</taxon>
        <taxon>fabids</taxon>
        <taxon>Fabales</taxon>
        <taxon>Fabaceae</taxon>
        <taxon>Papilionoideae</taxon>
        <taxon>50 kb inversion clade</taxon>
        <taxon>NPAAA clade</taxon>
        <taxon>Hologalegina</taxon>
        <taxon>IRL clade</taxon>
        <taxon>Trifolieae</taxon>
        <taxon>Trifolium</taxon>
    </lineage>
</organism>
<gene>
    <name evidence="1" type="ORF">MILVUS5_LOCUS38158</name>
</gene>
<dbReference type="Proteomes" id="UP001177021">
    <property type="component" value="Unassembled WGS sequence"/>
</dbReference>